<accession>A0A8T4L223</accession>
<dbReference type="SUPFAM" id="SSF51658">
    <property type="entry name" value="Xylose isomerase-like"/>
    <property type="match status" value="1"/>
</dbReference>
<dbReference type="InterPro" id="IPR013022">
    <property type="entry name" value="Xyl_isomerase-like_TIM-brl"/>
</dbReference>
<dbReference type="InterPro" id="IPR036237">
    <property type="entry name" value="Xyl_isomerase-like_sf"/>
</dbReference>
<name>A0A8T4L223_9ARCH</name>
<comment type="caution">
    <text evidence="2">The sequence shown here is derived from an EMBL/GenBank/DDBJ whole genome shotgun (WGS) entry which is preliminary data.</text>
</comment>
<dbReference type="Proteomes" id="UP000677687">
    <property type="component" value="Unassembled WGS sequence"/>
</dbReference>
<proteinExistence type="predicted"/>
<protein>
    <submittedName>
        <fullName evidence="2">TIM barrel protein</fullName>
    </submittedName>
</protein>
<evidence type="ECO:0000313" key="2">
    <source>
        <dbReference type="EMBL" id="MBS3057146.1"/>
    </source>
</evidence>
<evidence type="ECO:0000313" key="3">
    <source>
        <dbReference type="Proteomes" id="UP000677687"/>
    </source>
</evidence>
<reference evidence="2" key="1">
    <citation type="submission" date="2021-03" db="EMBL/GenBank/DDBJ databases">
        <authorList>
            <person name="Jaffe A."/>
        </authorList>
    </citation>
    <scope>NUCLEOTIDE SEQUENCE</scope>
    <source>
        <strain evidence="2">RIFCSPHIGHO2_01_FULL_AR10_44_11</strain>
    </source>
</reference>
<sequence length="446" mass="50834">MVGLKFGAAPSPAVHAAGKALPLDPAQLSSLRNAGYDAFEIYTNPKLISNPEAFAKQAKINIAESGLKPISLHAPAGLDWTPNIVKEKLHQMENAMKVAKLMNVGTVVVHPPFGVVWKKRPGGGFTPILSGESEILERMRQIMNIKRKLGYRGKVLVENIDIEPPGTMTNFRTYAKLNKIVDGFVLDMEHFAMMRIDQAIRHVYNPLQRFMRTRTLGKWDENMLRDFYIDFGRFMKPSEKQLFGKVLNSKLSVRDRGNAANQLSAIVKPTTSTQKIFPFEQHRLEDFAIVPSQRVFDWFFKAYSGLKIEHMHISGAYVGMPTKTFRTKFGGIDKTKQLVYEVESTKGRKAFGTTPEWYNAHQHGHIHQPPQEGTMYIGGFMQLVGKFNSHLMKAGRRKEIFLVNEMDPVQREYTPPRMMREHQKFLEHFPKPLISRSRIKAAPRGR</sequence>
<evidence type="ECO:0000259" key="1">
    <source>
        <dbReference type="Pfam" id="PF01261"/>
    </source>
</evidence>
<dbReference type="Pfam" id="PF01261">
    <property type="entry name" value="AP_endonuc_2"/>
    <property type="match status" value="1"/>
</dbReference>
<gene>
    <name evidence="2" type="ORF">J4415_00790</name>
</gene>
<dbReference type="AlphaFoldDB" id="A0A8T4L223"/>
<organism evidence="2 3">
    <name type="scientific">Candidatus Iainarchaeum sp</name>
    <dbReference type="NCBI Taxonomy" id="3101447"/>
    <lineage>
        <taxon>Archaea</taxon>
        <taxon>Candidatus Iainarchaeota</taxon>
        <taxon>Candidatus Iainarchaeia</taxon>
        <taxon>Candidatus Iainarchaeales</taxon>
        <taxon>Candidatus Iainarchaeaceae</taxon>
        <taxon>Candidatus Iainarchaeum</taxon>
    </lineage>
</organism>
<feature type="domain" description="Xylose isomerase-like TIM barrel" evidence="1">
    <location>
        <begin position="31"/>
        <end position="184"/>
    </location>
</feature>
<dbReference type="Gene3D" id="3.20.20.150">
    <property type="entry name" value="Divalent-metal-dependent TIM barrel enzymes"/>
    <property type="match status" value="1"/>
</dbReference>
<dbReference type="EMBL" id="JAGVWD010000010">
    <property type="protein sequence ID" value="MBS3057146.1"/>
    <property type="molecule type" value="Genomic_DNA"/>
</dbReference>
<reference evidence="2" key="2">
    <citation type="submission" date="2021-05" db="EMBL/GenBank/DDBJ databases">
        <title>Protein family content uncovers lineage relationships and bacterial pathway maintenance mechanisms in DPANN archaea.</title>
        <authorList>
            <person name="Castelle C.J."/>
            <person name="Meheust R."/>
            <person name="Jaffe A.L."/>
            <person name="Seitz K."/>
            <person name="Gong X."/>
            <person name="Baker B.J."/>
            <person name="Banfield J.F."/>
        </authorList>
    </citation>
    <scope>NUCLEOTIDE SEQUENCE</scope>
    <source>
        <strain evidence="2">RIFCSPHIGHO2_01_FULL_AR10_44_11</strain>
    </source>
</reference>